<sequence length="120" mass="13571">MIRKLNDKQRKRLKRKIHIRKRVFGTAERPRMTVTRSNRNLFVQVIDDSKGITLASVSTLEKELSSLRSNVASGTEVGKEIAKRLKDKNISSVVFDRNGYLYHGVVKAVADGARESGIIF</sequence>
<evidence type="ECO:0000256" key="7">
    <source>
        <dbReference type="HAMAP-Rule" id="MF_01337"/>
    </source>
</evidence>
<dbReference type="GO" id="GO:0022625">
    <property type="term" value="C:cytosolic large ribosomal subunit"/>
    <property type="evidence" value="ECO:0007669"/>
    <property type="project" value="TreeGrafter"/>
</dbReference>
<keyword evidence="3 7" id="KW-0694">RNA-binding</keyword>
<dbReference type="NCBIfam" id="TIGR00060">
    <property type="entry name" value="L18_bact"/>
    <property type="match status" value="1"/>
</dbReference>
<dbReference type="GO" id="GO:0006412">
    <property type="term" value="P:translation"/>
    <property type="evidence" value="ECO:0007669"/>
    <property type="project" value="UniProtKB-UniRule"/>
</dbReference>
<dbReference type="CDD" id="cd00432">
    <property type="entry name" value="Ribosomal_L18_L5e"/>
    <property type="match status" value="1"/>
</dbReference>
<dbReference type="GO" id="GO:0008097">
    <property type="term" value="F:5S rRNA binding"/>
    <property type="evidence" value="ECO:0007669"/>
    <property type="project" value="TreeGrafter"/>
</dbReference>
<dbReference type="FunFam" id="3.30.420.100:FF:000001">
    <property type="entry name" value="50S ribosomal protein L18"/>
    <property type="match status" value="1"/>
</dbReference>
<reference evidence="8" key="2">
    <citation type="journal article" date="2021" name="PeerJ">
        <title>Extensive microbial diversity within the chicken gut microbiome revealed by metagenomics and culture.</title>
        <authorList>
            <person name="Gilroy R."/>
            <person name="Ravi A."/>
            <person name="Getino M."/>
            <person name="Pursley I."/>
            <person name="Horton D.L."/>
            <person name="Alikhan N.F."/>
            <person name="Baker D."/>
            <person name="Gharbi K."/>
            <person name="Hall N."/>
            <person name="Watson M."/>
            <person name="Adriaenssens E.M."/>
            <person name="Foster-Nyarko E."/>
            <person name="Jarju S."/>
            <person name="Secka A."/>
            <person name="Antonio M."/>
            <person name="Oren A."/>
            <person name="Chaudhuri R.R."/>
            <person name="La Ragione R."/>
            <person name="Hildebrand F."/>
            <person name="Pallen M.J."/>
        </authorList>
    </citation>
    <scope>NUCLEOTIDE SEQUENCE</scope>
    <source>
        <strain evidence="8">B3-4054</strain>
    </source>
</reference>
<dbReference type="PANTHER" id="PTHR12899:SF3">
    <property type="entry name" value="LARGE RIBOSOMAL SUBUNIT PROTEIN UL18M"/>
    <property type="match status" value="1"/>
</dbReference>
<dbReference type="Pfam" id="PF00861">
    <property type="entry name" value="Ribosomal_L18p"/>
    <property type="match status" value="1"/>
</dbReference>
<evidence type="ECO:0000313" key="9">
    <source>
        <dbReference type="Proteomes" id="UP000823616"/>
    </source>
</evidence>
<protein>
    <recommendedName>
        <fullName evidence="6 7">Large ribosomal subunit protein uL18</fullName>
    </recommendedName>
</protein>
<organism evidence="8 9">
    <name type="scientific">Candidatus Avitreponema avistercoris</name>
    <dbReference type="NCBI Taxonomy" id="2840705"/>
    <lineage>
        <taxon>Bacteria</taxon>
        <taxon>Pseudomonadati</taxon>
        <taxon>Spirochaetota</taxon>
        <taxon>Spirochaetia</taxon>
        <taxon>Spirochaetales</taxon>
        <taxon>Candidatus Avitreponema</taxon>
    </lineage>
</organism>
<dbReference type="PANTHER" id="PTHR12899">
    <property type="entry name" value="39S RIBOSOMAL PROTEIN L18, MITOCHONDRIAL"/>
    <property type="match status" value="1"/>
</dbReference>
<accession>A0A9D9ERP9</accession>
<dbReference type="HAMAP" id="MF_01337_B">
    <property type="entry name" value="Ribosomal_uL18_B"/>
    <property type="match status" value="1"/>
</dbReference>
<comment type="function">
    <text evidence="7">This is one of the proteins that bind and probably mediate the attachment of the 5S RNA into the large ribosomal subunit, where it forms part of the central protuberance.</text>
</comment>
<comment type="caution">
    <text evidence="8">The sequence shown here is derived from an EMBL/GenBank/DDBJ whole genome shotgun (WGS) entry which is preliminary data.</text>
</comment>
<proteinExistence type="inferred from homology"/>
<dbReference type="EMBL" id="JADIMS010000045">
    <property type="protein sequence ID" value="MBO8450024.1"/>
    <property type="molecule type" value="Genomic_DNA"/>
</dbReference>
<dbReference type="AlphaFoldDB" id="A0A9D9ERP9"/>
<dbReference type="InterPro" id="IPR005484">
    <property type="entry name" value="Ribosomal_uL18_bac/plant/anim"/>
</dbReference>
<evidence type="ECO:0000256" key="6">
    <source>
        <dbReference type="ARBA" id="ARBA00035197"/>
    </source>
</evidence>
<gene>
    <name evidence="7" type="primary">rplR</name>
    <name evidence="8" type="ORF">IAA96_02855</name>
</gene>
<dbReference type="Proteomes" id="UP000823616">
    <property type="component" value="Unassembled WGS sequence"/>
</dbReference>
<keyword evidence="4 7" id="KW-0689">Ribosomal protein</keyword>
<name>A0A9D9ERP9_9SPIR</name>
<reference evidence="8" key="1">
    <citation type="submission" date="2020-10" db="EMBL/GenBank/DDBJ databases">
        <authorList>
            <person name="Gilroy R."/>
        </authorList>
    </citation>
    <scope>NUCLEOTIDE SEQUENCE</scope>
    <source>
        <strain evidence="8">B3-4054</strain>
    </source>
</reference>
<evidence type="ECO:0000256" key="4">
    <source>
        <dbReference type="ARBA" id="ARBA00022980"/>
    </source>
</evidence>
<evidence type="ECO:0000256" key="1">
    <source>
        <dbReference type="ARBA" id="ARBA00007116"/>
    </source>
</evidence>
<evidence type="ECO:0000256" key="2">
    <source>
        <dbReference type="ARBA" id="ARBA00022730"/>
    </source>
</evidence>
<dbReference type="SUPFAM" id="SSF53137">
    <property type="entry name" value="Translational machinery components"/>
    <property type="match status" value="1"/>
</dbReference>
<evidence type="ECO:0000256" key="5">
    <source>
        <dbReference type="ARBA" id="ARBA00023274"/>
    </source>
</evidence>
<dbReference type="GO" id="GO:0003735">
    <property type="term" value="F:structural constituent of ribosome"/>
    <property type="evidence" value="ECO:0007669"/>
    <property type="project" value="InterPro"/>
</dbReference>
<keyword evidence="5 7" id="KW-0687">Ribonucleoprotein</keyword>
<comment type="subunit">
    <text evidence="7">Part of the 50S ribosomal subunit; part of the 5S rRNA/L5/L18/L25 subcomplex. Contacts the 5S and 23S rRNAs.</text>
</comment>
<keyword evidence="2 7" id="KW-0699">rRNA-binding</keyword>
<evidence type="ECO:0000313" key="8">
    <source>
        <dbReference type="EMBL" id="MBO8450024.1"/>
    </source>
</evidence>
<comment type="similarity">
    <text evidence="1 7">Belongs to the universal ribosomal protein uL18 family.</text>
</comment>
<evidence type="ECO:0000256" key="3">
    <source>
        <dbReference type="ARBA" id="ARBA00022884"/>
    </source>
</evidence>
<dbReference type="InterPro" id="IPR057268">
    <property type="entry name" value="Ribosomal_L18"/>
</dbReference>
<dbReference type="Gene3D" id="3.30.420.100">
    <property type="match status" value="1"/>
</dbReference>
<dbReference type="InterPro" id="IPR004389">
    <property type="entry name" value="Ribosomal_uL18_bac-type"/>
</dbReference>